<evidence type="ECO:0000256" key="5">
    <source>
        <dbReference type="SAM" id="Phobius"/>
    </source>
</evidence>
<dbReference type="Proteomes" id="UP000694402">
    <property type="component" value="Unassembled WGS sequence"/>
</dbReference>
<feature type="compositionally biased region" description="Basic and acidic residues" evidence="4">
    <location>
        <begin position="291"/>
        <end position="303"/>
    </location>
</feature>
<keyword evidence="8" id="KW-1185">Reference proteome</keyword>
<keyword evidence="3" id="KW-0269">Exonuclease</keyword>
<dbReference type="PANTHER" id="PTHR13620">
    <property type="entry name" value="3-5 EXONUCLEASE"/>
    <property type="match status" value="1"/>
</dbReference>
<evidence type="ECO:0000256" key="3">
    <source>
        <dbReference type="ARBA" id="ARBA00022839"/>
    </source>
</evidence>
<evidence type="ECO:0000313" key="7">
    <source>
        <dbReference type="Ensembl" id="ENSOTSP00005121841.1"/>
    </source>
</evidence>
<dbReference type="InterPro" id="IPR002562">
    <property type="entry name" value="3'-5'_exonuclease_dom"/>
</dbReference>
<dbReference type="SUPFAM" id="SSF53098">
    <property type="entry name" value="Ribonuclease H-like"/>
    <property type="match status" value="1"/>
</dbReference>
<keyword evidence="5" id="KW-0812">Transmembrane</keyword>
<dbReference type="InterPro" id="IPR012337">
    <property type="entry name" value="RNaseH-like_sf"/>
</dbReference>
<dbReference type="Pfam" id="PF01612">
    <property type="entry name" value="DNA_pol_A_exo1"/>
    <property type="match status" value="1"/>
</dbReference>
<evidence type="ECO:0000259" key="6">
    <source>
        <dbReference type="Pfam" id="PF01612"/>
    </source>
</evidence>
<feature type="region of interest" description="Disordered" evidence="4">
    <location>
        <begin position="291"/>
        <end position="335"/>
    </location>
</feature>
<evidence type="ECO:0000256" key="2">
    <source>
        <dbReference type="ARBA" id="ARBA00022801"/>
    </source>
</evidence>
<dbReference type="GO" id="GO:0005634">
    <property type="term" value="C:nucleus"/>
    <property type="evidence" value="ECO:0007669"/>
    <property type="project" value="TreeGrafter"/>
</dbReference>
<dbReference type="GO" id="GO:0005737">
    <property type="term" value="C:cytoplasm"/>
    <property type="evidence" value="ECO:0007669"/>
    <property type="project" value="TreeGrafter"/>
</dbReference>
<dbReference type="Gene3D" id="3.30.420.10">
    <property type="entry name" value="Ribonuclease H-like superfamily/Ribonuclease H"/>
    <property type="match status" value="1"/>
</dbReference>
<keyword evidence="1" id="KW-0540">Nuclease</keyword>
<dbReference type="InterPro" id="IPR036397">
    <property type="entry name" value="RNaseH_sf"/>
</dbReference>
<reference evidence="8" key="1">
    <citation type="journal article" date="2018" name="PLoS ONE">
        <title>Chinook salmon (Oncorhynchus tshawytscha) genome and transcriptome.</title>
        <authorList>
            <person name="Christensen K.A."/>
            <person name="Leong J.S."/>
            <person name="Sakhrani D."/>
            <person name="Biagi C.A."/>
            <person name="Minkley D.R."/>
            <person name="Withler R.E."/>
            <person name="Rondeau E.B."/>
            <person name="Koop B.F."/>
            <person name="Devlin R.H."/>
        </authorList>
    </citation>
    <scope>NUCLEOTIDE SEQUENCE [LARGE SCALE GENOMIC DNA]</scope>
</reference>
<feature type="transmembrane region" description="Helical" evidence="5">
    <location>
        <begin position="6"/>
        <end position="26"/>
    </location>
</feature>
<keyword evidence="5" id="KW-0472">Membrane</keyword>
<evidence type="ECO:0000256" key="1">
    <source>
        <dbReference type="ARBA" id="ARBA00022722"/>
    </source>
</evidence>
<protein>
    <recommendedName>
        <fullName evidence="6">3'-5' exonuclease domain-containing protein</fullName>
    </recommendedName>
</protein>
<dbReference type="Ensembl" id="ENSOTST00005197701.1">
    <property type="protein sequence ID" value="ENSOTSP00005121841.1"/>
    <property type="gene ID" value="ENSOTSG00005039868.2"/>
</dbReference>
<keyword evidence="5" id="KW-1133">Transmembrane helix</keyword>
<dbReference type="CDD" id="cd06141">
    <property type="entry name" value="WRN_exo"/>
    <property type="match status" value="1"/>
</dbReference>
<organism evidence="7 8">
    <name type="scientific">Oncorhynchus tshawytscha</name>
    <name type="common">Chinook salmon</name>
    <name type="synonym">Salmo tshawytscha</name>
    <dbReference type="NCBI Taxonomy" id="74940"/>
    <lineage>
        <taxon>Eukaryota</taxon>
        <taxon>Metazoa</taxon>
        <taxon>Chordata</taxon>
        <taxon>Craniata</taxon>
        <taxon>Vertebrata</taxon>
        <taxon>Euteleostomi</taxon>
        <taxon>Actinopterygii</taxon>
        <taxon>Neopterygii</taxon>
        <taxon>Teleostei</taxon>
        <taxon>Protacanthopterygii</taxon>
        <taxon>Salmoniformes</taxon>
        <taxon>Salmonidae</taxon>
        <taxon>Salmoninae</taxon>
        <taxon>Oncorhynchus</taxon>
    </lineage>
</organism>
<keyword evidence="2" id="KW-0378">Hydrolase</keyword>
<dbReference type="AlphaFoldDB" id="A0AAZ3PYY5"/>
<dbReference type="GO" id="GO:0006139">
    <property type="term" value="P:nucleobase-containing compound metabolic process"/>
    <property type="evidence" value="ECO:0007669"/>
    <property type="project" value="InterPro"/>
</dbReference>
<reference evidence="7" key="2">
    <citation type="submission" date="2025-08" db="UniProtKB">
        <authorList>
            <consortium name="Ensembl"/>
        </authorList>
    </citation>
    <scope>IDENTIFICATION</scope>
</reference>
<proteinExistence type="predicted"/>
<dbReference type="GO" id="GO:0008408">
    <property type="term" value="F:3'-5' exonuclease activity"/>
    <property type="evidence" value="ECO:0007669"/>
    <property type="project" value="InterPro"/>
</dbReference>
<sequence>MATRFNALMATVVTLLGATLGGLLLWRQLTLRTQKKRRLAPGQIGVSTGPVSVEQLSPVKPEPVVVEPVESQLTPGQSLDLLLPVSLPPADQLLAVQSVMVSSEEDWEQLWPSLQKELSVYPVLGLDCEWVSVNGKSSAVSLLQMTSYSGLCVVVRLQLLRGSQQDFPLSLKEVLRDPHVLKVGVGCYEDGKRLTRDYGLSLGSTVDLRYLALRQRYYWRWGSLSNTLSLILTPISLSCDPKIAYAARDAQVSIALFIHLLGLNSDTTPSPDSGSGYTQLANRCQGLVDTPFRERGEGEDGERKRKKRQQPTLETGDQQVPDPRRNNRRKPLGVGYAARKSPLYDNCFLYAPDGQPLCTCDKKKAQWYLDKGIGVMQNEEPFIVRLLFEPSGRPDSQQDYYLTAKENLCVVCGKNNSYIRKNIVPQEYKRHFPSEMKDHNSHDILLLCTSCHAASNVHDGFLKQQLADEYGTPQGCEEGVYLLEDSDRRRVRSAARALLTVGAGLPEARRDELQKVIRCFFNNTDLELTPETLQSAADLETRIFNESYIPHGLKVVKATAEQGLKGLIELERRWRQHFLSTMTPRYLPSLWSVSHNHNKLLRTYGEDLPIQLN</sequence>
<reference evidence="7" key="3">
    <citation type="submission" date="2025-09" db="UniProtKB">
        <authorList>
            <consortium name="Ensembl"/>
        </authorList>
    </citation>
    <scope>IDENTIFICATION</scope>
</reference>
<accession>A0AAZ3PYY5</accession>
<dbReference type="PANTHER" id="PTHR13620:SF104">
    <property type="entry name" value="EXONUCLEASE 3'-5' DOMAIN-CONTAINING PROTEIN 2"/>
    <property type="match status" value="1"/>
</dbReference>
<dbReference type="GO" id="GO:0003676">
    <property type="term" value="F:nucleic acid binding"/>
    <property type="evidence" value="ECO:0007669"/>
    <property type="project" value="InterPro"/>
</dbReference>
<gene>
    <name evidence="7" type="primary">EXD2</name>
</gene>
<feature type="domain" description="3'-5' exonuclease" evidence="6">
    <location>
        <begin position="114"/>
        <end position="212"/>
    </location>
</feature>
<evidence type="ECO:0000256" key="4">
    <source>
        <dbReference type="SAM" id="MobiDB-lite"/>
    </source>
</evidence>
<dbReference type="GeneTree" id="ENSGT00390000014318"/>
<dbReference type="InterPro" id="IPR051132">
    <property type="entry name" value="3-5_Exonuclease_domain"/>
</dbReference>
<evidence type="ECO:0000313" key="8">
    <source>
        <dbReference type="Proteomes" id="UP000694402"/>
    </source>
</evidence>
<name>A0AAZ3PYY5_ONCTS</name>